<dbReference type="Gene3D" id="3.40.50.1240">
    <property type="entry name" value="Phosphoglycerate mutase-like"/>
    <property type="match status" value="1"/>
</dbReference>
<sequence>MKVSGRDAPCRVALLRHAPTLAAPGLCYGRLDVPPGPLPPLDGMVARLAGFGALWSSPSRRCRVLAEALGRRLGLVPVVDARLLELDFGRWEGRPWDAVPRPALDRWAADPSGFAPPGGESGAALLARVAAFASALREDGRAGIVVSHGGPLKLLRALLRDETPDLLAPAPGMGSLEIVDRNAAS</sequence>
<dbReference type="SUPFAM" id="SSF53254">
    <property type="entry name" value="Phosphoglycerate mutase-like"/>
    <property type="match status" value="1"/>
</dbReference>
<dbReference type="Pfam" id="PF00300">
    <property type="entry name" value="His_Phos_1"/>
    <property type="match status" value="1"/>
</dbReference>
<dbReference type="SMART" id="SM00855">
    <property type="entry name" value="PGAM"/>
    <property type="match status" value="1"/>
</dbReference>
<evidence type="ECO:0000313" key="1">
    <source>
        <dbReference type="EMBL" id="MCK8785657.1"/>
    </source>
</evidence>
<accession>A0A9X1YBI3</accession>
<comment type="caution">
    <text evidence="1">The sequence shown here is derived from an EMBL/GenBank/DDBJ whole genome shotgun (WGS) entry which is preliminary data.</text>
</comment>
<evidence type="ECO:0000313" key="2">
    <source>
        <dbReference type="Proteomes" id="UP001139516"/>
    </source>
</evidence>
<protein>
    <submittedName>
        <fullName evidence="1">Histidine phosphatase family protein</fullName>
    </submittedName>
</protein>
<name>A0A9X1YBI3_9PROT</name>
<dbReference type="Proteomes" id="UP001139516">
    <property type="component" value="Unassembled WGS sequence"/>
</dbReference>
<dbReference type="AlphaFoldDB" id="A0A9X1YBI3"/>
<gene>
    <name evidence="1" type="ORF">M0638_14820</name>
</gene>
<dbReference type="EMBL" id="JALPRX010000064">
    <property type="protein sequence ID" value="MCK8785657.1"/>
    <property type="molecule type" value="Genomic_DNA"/>
</dbReference>
<dbReference type="InterPro" id="IPR029033">
    <property type="entry name" value="His_PPase_superfam"/>
</dbReference>
<reference evidence="1" key="1">
    <citation type="submission" date="2022-04" db="EMBL/GenBank/DDBJ databases">
        <title>Roseomonas acroporae sp. nov., isolated from coral Acropora digitifera.</title>
        <authorList>
            <person name="Sun H."/>
        </authorList>
    </citation>
    <scope>NUCLEOTIDE SEQUENCE</scope>
    <source>
        <strain evidence="1">NAR14</strain>
    </source>
</reference>
<keyword evidence="2" id="KW-1185">Reference proteome</keyword>
<proteinExistence type="predicted"/>
<organism evidence="1 2">
    <name type="scientific">Roseomonas acroporae</name>
    <dbReference type="NCBI Taxonomy" id="2937791"/>
    <lineage>
        <taxon>Bacteria</taxon>
        <taxon>Pseudomonadati</taxon>
        <taxon>Pseudomonadota</taxon>
        <taxon>Alphaproteobacteria</taxon>
        <taxon>Acetobacterales</taxon>
        <taxon>Roseomonadaceae</taxon>
        <taxon>Roseomonas</taxon>
    </lineage>
</organism>
<dbReference type="RefSeq" id="WP_248667777.1">
    <property type="nucleotide sequence ID" value="NZ_JALPRX010000064.1"/>
</dbReference>
<dbReference type="InterPro" id="IPR013078">
    <property type="entry name" value="His_Pase_superF_clade-1"/>
</dbReference>